<feature type="transmembrane region" description="Helical" evidence="6">
    <location>
        <begin position="125"/>
        <end position="144"/>
    </location>
</feature>
<dbReference type="EMBL" id="CVQH01014891">
    <property type="protein sequence ID" value="CRK22940.1"/>
    <property type="molecule type" value="Genomic_DNA"/>
</dbReference>
<feature type="transmembrane region" description="Helical" evidence="6">
    <location>
        <begin position="458"/>
        <end position="477"/>
    </location>
</feature>
<dbReference type="FunFam" id="1.20.1250.20:FF:000286">
    <property type="entry name" value="MFS efflux transporter"/>
    <property type="match status" value="1"/>
</dbReference>
<feature type="transmembrane region" description="Helical" evidence="6">
    <location>
        <begin position="65"/>
        <end position="89"/>
    </location>
</feature>
<organism evidence="8 9">
    <name type="scientific">Verticillium longisporum</name>
    <name type="common">Verticillium dahliae var. longisporum</name>
    <dbReference type="NCBI Taxonomy" id="100787"/>
    <lineage>
        <taxon>Eukaryota</taxon>
        <taxon>Fungi</taxon>
        <taxon>Dikarya</taxon>
        <taxon>Ascomycota</taxon>
        <taxon>Pezizomycotina</taxon>
        <taxon>Sordariomycetes</taxon>
        <taxon>Hypocreomycetidae</taxon>
        <taxon>Glomerellales</taxon>
        <taxon>Plectosphaerellaceae</taxon>
        <taxon>Verticillium</taxon>
    </lineage>
</organism>
<keyword evidence="3 6" id="KW-1133">Transmembrane helix</keyword>
<evidence type="ECO:0000313" key="9">
    <source>
        <dbReference type="Proteomes" id="UP000044602"/>
    </source>
</evidence>
<dbReference type="Proteomes" id="UP000044602">
    <property type="component" value="Unassembled WGS sequence"/>
</dbReference>
<dbReference type="Gene3D" id="1.20.1250.20">
    <property type="entry name" value="MFS general substrate transporter like domains"/>
    <property type="match status" value="1"/>
</dbReference>
<dbReference type="InterPro" id="IPR036259">
    <property type="entry name" value="MFS_trans_sf"/>
</dbReference>
<dbReference type="PROSITE" id="PS50850">
    <property type="entry name" value="MFS"/>
    <property type="match status" value="1"/>
</dbReference>
<dbReference type="STRING" id="100787.A0A0G4LMM7"/>
<evidence type="ECO:0000259" key="7">
    <source>
        <dbReference type="PROSITE" id="PS50850"/>
    </source>
</evidence>
<dbReference type="InterPro" id="IPR051788">
    <property type="entry name" value="MFS_Transporter"/>
</dbReference>
<feature type="domain" description="Major facilitator superfamily (MFS) profile" evidence="7">
    <location>
        <begin position="64"/>
        <end position="481"/>
    </location>
</feature>
<dbReference type="GO" id="GO:0016020">
    <property type="term" value="C:membrane"/>
    <property type="evidence" value="ECO:0007669"/>
    <property type="project" value="UniProtKB-SubCell"/>
</dbReference>
<dbReference type="Pfam" id="PF07690">
    <property type="entry name" value="MFS_1"/>
    <property type="match status" value="1"/>
</dbReference>
<evidence type="ECO:0000313" key="8">
    <source>
        <dbReference type="EMBL" id="CRK22940.1"/>
    </source>
</evidence>
<evidence type="ECO:0000256" key="4">
    <source>
        <dbReference type="ARBA" id="ARBA00023136"/>
    </source>
</evidence>
<protein>
    <recommendedName>
        <fullName evidence="7">Major facilitator superfamily (MFS) profile domain-containing protein</fullName>
    </recommendedName>
</protein>
<feature type="region of interest" description="Disordered" evidence="5">
    <location>
        <begin position="20"/>
        <end position="53"/>
    </location>
</feature>
<sequence length="491" mass="52983">MFIDYSSAMATTTIELEPVQAHGSHDISANPSKPSSPHLAPTEHRTQAIGDEEPQGLSRATKLKLLAAGVSFFVSGTNDGSIGALVPYFIRDYELSTAVASVVYGANFLGWLFAAFTNTYLTQRFGLGGLLVFGAALQVVAHALRSWKPPFPFFCITFAVVCLGQAYQDTGCNTYVACAKGAHRWLAFIHAMYMAGCFVAPFIATAVASAGTTSYWYLYYTFPLALGVGNLALACYAFRDTIHFRGRLRSGANNTPNAETQLSGSTSEPTKGAAQLVKETLSNKSVWAISAFFFFYIGGVLTAVGWIVEFLVEVRDGNLAHMGYVPAGFSGGGLLGRILLAEPTFRLGERRMVFIYCVLALAFQLVFWLCVLCQRGLQKLHGADVVRVPHIVAASVAVSLVGFFTGPLFATGISIGSKLFPREIQSTALSFIFLFAQMGGAFFPIITGALALRYSVGVLQPMLVALFACMTISWVLIPRVKQSNNTGLHHE</sequence>
<reference evidence="8 9" key="1">
    <citation type="submission" date="2015-05" db="EMBL/GenBank/DDBJ databases">
        <authorList>
            <person name="Wang D.B."/>
            <person name="Wang M."/>
        </authorList>
    </citation>
    <scope>NUCLEOTIDE SEQUENCE [LARGE SCALE GENOMIC DNA]</scope>
    <source>
        <strain evidence="8">VL1</strain>
    </source>
</reference>
<gene>
    <name evidence="8" type="ORF">BN1708_013552</name>
</gene>
<evidence type="ECO:0000256" key="3">
    <source>
        <dbReference type="ARBA" id="ARBA00022989"/>
    </source>
</evidence>
<keyword evidence="9" id="KW-1185">Reference proteome</keyword>
<feature type="transmembrane region" description="Helical" evidence="6">
    <location>
        <begin position="188"/>
        <end position="211"/>
    </location>
</feature>
<evidence type="ECO:0000256" key="6">
    <source>
        <dbReference type="SAM" id="Phobius"/>
    </source>
</evidence>
<feature type="transmembrane region" description="Helical" evidence="6">
    <location>
        <begin position="352"/>
        <end position="371"/>
    </location>
</feature>
<dbReference type="InterPro" id="IPR020846">
    <property type="entry name" value="MFS_dom"/>
</dbReference>
<evidence type="ECO:0000256" key="2">
    <source>
        <dbReference type="ARBA" id="ARBA00022692"/>
    </source>
</evidence>
<feature type="transmembrane region" description="Helical" evidence="6">
    <location>
        <begin position="320"/>
        <end position="340"/>
    </location>
</feature>
<name>A0A0G4LMM7_VERLO</name>
<dbReference type="PANTHER" id="PTHR23514">
    <property type="entry name" value="BYPASS OF STOP CODON PROTEIN 6"/>
    <property type="match status" value="1"/>
</dbReference>
<accession>A0A0G4LMM7</accession>
<dbReference type="SUPFAM" id="SSF103473">
    <property type="entry name" value="MFS general substrate transporter"/>
    <property type="match status" value="1"/>
</dbReference>
<proteinExistence type="predicted"/>
<dbReference type="InterPro" id="IPR011701">
    <property type="entry name" value="MFS"/>
</dbReference>
<dbReference type="GO" id="GO:0022857">
    <property type="term" value="F:transmembrane transporter activity"/>
    <property type="evidence" value="ECO:0007669"/>
    <property type="project" value="InterPro"/>
</dbReference>
<feature type="transmembrane region" description="Helical" evidence="6">
    <location>
        <begin position="150"/>
        <end position="167"/>
    </location>
</feature>
<evidence type="ECO:0000256" key="5">
    <source>
        <dbReference type="SAM" id="MobiDB-lite"/>
    </source>
</evidence>
<evidence type="ECO:0000256" key="1">
    <source>
        <dbReference type="ARBA" id="ARBA00004141"/>
    </source>
</evidence>
<feature type="transmembrane region" description="Helical" evidence="6">
    <location>
        <begin position="286"/>
        <end position="308"/>
    </location>
</feature>
<keyword evidence="2 6" id="KW-0812">Transmembrane</keyword>
<dbReference type="AlphaFoldDB" id="A0A0G4LMM7"/>
<comment type="subcellular location">
    <subcellularLocation>
        <location evidence="1">Membrane</location>
        <topology evidence="1">Multi-pass membrane protein</topology>
    </subcellularLocation>
</comment>
<dbReference type="PANTHER" id="PTHR23514:SF16">
    <property type="entry name" value="TRANSPORTER, PUTATIVE (AFU_ORTHOLOGUE AFUA_2G17270)-RELATED"/>
    <property type="match status" value="1"/>
</dbReference>
<keyword evidence="4 6" id="KW-0472">Membrane</keyword>
<feature type="transmembrane region" description="Helical" evidence="6">
    <location>
        <begin position="217"/>
        <end position="238"/>
    </location>
</feature>
<feature type="transmembrane region" description="Helical" evidence="6">
    <location>
        <begin position="95"/>
        <end position="113"/>
    </location>
</feature>
<feature type="transmembrane region" description="Helical" evidence="6">
    <location>
        <begin position="428"/>
        <end position="452"/>
    </location>
</feature>
<feature type="transmembrane region" description="Helical" evidence="6">
    <location>
        <begin position="391"/>
        <end position="416"/>
    </location>
</feature>